<reference evidence="1 2" key="1">
    <citation type="journal article" date="2013" name="Genome Announc.">
        <title>Draft Genome Sequence of Desulfotignum phosphitoxidans DSM 13687 Strain FiPS-3.</title>
        <authorList>
            <person name="Poehlein A."/>
            <person name="Daniel R."/>
            <person name="Simeonova D.D."/>
        </authorList>
    </citation>
    <scope>NUCLEOTIDE SEQUENCE [LARGE SCALE GENOMIC DNA]</scope>
    <source>
        <strain evidence="1 2">DSM 13687</strain>
    </source>
</reference>
<organism evidence="1 2">
    <name type="scientific">Desulfotignum phosphitoxidans DSM 13687</name>
    <dbReference type="NCBI Taxonomy" id="1286635"/>
    <lineage>
        <taxon>Bacteria</taxon>
        <taxon>Pseudomonadati</taxon>
        <taxon>Thermodesulfobacteriota</taxon>
        <taxon>Desulfobacteria</taxon>
        <taxon>Desulfobacterales</taxon>
        <taxon>Desulfobacteraceae</taxon>
        <taxon>Desulfotignum</taxon>
    </lineage>
</organism>
<sequence length="82" mass="9986">MKKDTHEFIHTYQGLGAFGMDRETDEQTLMFYLQKFSEDTFMKTFVPRLSDDELEKIYQCIHGFLKQHITEDEYHELFLKDR</sequence>
<name>S0G2N2_9BACT</name>
<keyword evidence="2" id="KW-1185">Reference proteome</keyword>
<evidence type="ECO:0000313" key="1">
    <source>
        <dbReference type="EMBL" id="EMS81160.1"/>
    </source>
</evidence>
<gene>
    <name evidence="1" type="ORF">Dpo_1c02990</name>
</gene>
<proteinExistence type="predicted"/>
<evidence type="ECO:0000313" key="2">
    <source>
        <dbReference type="Proteomes" id="UP000014216"/>
    </source>
</evidence>
<accession>S0G2N2</accession>
<dbReference type="Proteomes" id="UP000014216">
    <property type="component" value="Unassembled WGS sequence"/>
</dbReference>
<dbReference type="EMBL" id="APJX01000001">
    <property type="protein sequence ID" value="EMS81160.1"/>
    <property type="molecule type" value="Genomic_DNA"/>
</dbReference>
<dbReference type="RefSeq" id="WP_006963828.1">
    <property type="nucleotide sequence ID" value="NZ_APJX01000001.1"/>
</dbReference>
<dbReference type="AlphaFoldDB" id="S0G2N2"/>
<dbReference type="OrthoDB" id="5432565at2"/>
<protein>
    <recommendedName>
        <fullName evidence="3">Cytoplasmic protein</fullName>
    </recommendedName>
</protein>
<evidence type="ECO:0008006" key="3">
    <source>
        <dbReference type="Google" id="ProtNLM"/>
    </source>
</evidence>
<comment type="caution">
    <text evidence="1">The sequence shown here is derived from an EMBL/GenBank/DDBJ whole genome shotgun (WGS) entry which is preliminary data.</text>
</comment>